<comment type="catalytic activity">
    <reaction evidence="6">
        <text>queuosine(34) in tRNA(Asp) + GDP-alpha-D-mannose = O-4''-alpha-D-mannosylqueuosine(34) in tRNA(Asp) + GDP + H(+)</text>
        <dbReference type="Rhea" id="RHEA:12885"/>
        <dbReference type="Rhea" id="RHEA-COMP:18572"/>
        <dbReference type="Rhea" id="RHEA-COMP:18581"/>
        <dbReference type="ChEBI" id="CHEBI:15378"/>
        <dbReference type="ChEBI" id="CHEBI:57527"/>
        <dbReference type="ChEBI" id="CHEBI:58189"/>
        <dbReference type="ChEBI" id="CHEBI:194431"/>
        <dbReference type="ChEBI" id="CHEBI:194442"/>
        <dbReference type="EC" id="2.4.1.110"/>
    </reaction>
    <physiologicalReaction direction="left-to-right" evidence="6">
        <dbReference type="Rhea" id="RHEA:12886"/>
    </physiologicalReaction>
</comment>
<dbReference type="Pfam" id="PF00534">
    <property type="entry name" value="Glycos_transf_1"/>
    <property type="match status" value="1"/>
</dbReference>
<evidence type="ECO:0000259" key="7">
    <source>
        <dbReference type="Pfam" id="PF00534"/>
    </source>
</evidence>
<keyword evidence="3" id="KW-0808">Transferase</keyword>
<evidence type="ECO:0000313" key="10">
    <source>
        <dbReference type="Proteomes" id="UP001642540"/>
    </source>
</evidence>
<evidence type="ECO:0000259" key="8">
    <source>
        <dbReference type="Pfam" id="PF12038"/>
    </source>
</evidence>
<dbReference type="InterPro" id="IPR051862">
    <property type="entry name" value="GT-like_domain_containing_1"/>
</dbReference>
<comment type="similarity">
    <text evidence="1">Belongs to the glycosyltransferase group 1 family. Glycosyltransferase 4 subfamily.</text>
</comment>
<evidence type="ECO:0000313" key="9">
    <source>
        <dbReference type="EMBL" id="CAL8126300.1"/>
    </source>
</evidence>
<evidence type="ECO:0000256" key="5">
    <source>
        <dbReference type="ARBA" id="ARBA00044539"/>
    </source>
</evidence>
<evidence type="ECO:0000256" key="4">
    <source>
        <dbReference type="ARBA" id="ARBA00044517"/>
    </source>
</evidence>
<dbReference type="Proteomes" id="UP001642540">
    <property type="component" value="Unassembled WGS sequence"/>
</dbReference>
<organism evidence="9 10">
    <name type="scientific">Orchesella dallaii</name>
    <dbReference type="NCBI Taxonomy" id="48710"/>
    <lineage>
        <taxon>Eukaryota</taxon>
        <taxon>Metazoa</taxon>
        <taxon>Ecdysozoa</taxon>
        <taxon>Arthropoda</taxon>
        <taxon>Hexapoda</taxon>
        <taxon>Collembola</taxon>
        <taxon>Entomobryomorpha</taxon>
        <taxon>Entomobryoidea</taxon>
        <taxon>Orchesellidae</taxon>
        <taxon>Orchesellinae</taxon>
        <taxon>Orchesella</taxon>
    </lineage>
</organism>
<dbReference type="SUPFAM" id="SSF53756">
    <property type="entry name" value="UDP-Glycosyltransferase/glycogen phosphorylase"/>
    <property type="match status" value="1"/>
</dbReference>
<keyword evidence="10" id="KW-1185">Reference proteome</keyword>
<dbReference type="PANTHER" id="PTHR13615">
    <property type="entry name" value="GLYCOSYLTRANSFERASE-LIKE 1"/>
    <property type="match status" value="1"/>
</dbReference>
<protein>
    <recommendedName>
        <fullName evidence="5">tRNA-queuosine alpha-mannosyltransferase</fullName>
        <ecNumber evidence="4">2.4.1.110</ecNumber>
    </recommendedName>
</protein>
<evidence type="ECO:0000256" key="1">
    <source>
        <dbReference type="ARBA" id="ARBA00009481"/>
    </source>
</evidence>
<dbReference type="InterPro" id="IPR022701">
    <property type="entry name" value="QTMAN_N"/>
</dbReference>
<name>A0ABP1RCK8_9HEXA</name>
<feature type="domain" description="tRNA-queuosine alpha-mannosyltransferase N-terminal" evidence="8">
    <location>
        <begin position="3"/>
        <end position="173"/>
    </location>
</feature>
<accession>A0ABP1RCK8</accession>
<evidence type="ECO:0000256" key="3">
    <source>
        <dbReference type="ARBA" id="ARBA00022679"/>
    </source>
</evidence>
<dbReference type="InterPro" id="IPR001296">
    <property type="entry name" value="Glyco_trans_1"/>
</dbReference>
<gene>
    <name evidence="9" type="ORF">ODALV1_LOCUS21338</name>
</gene>
<sequence length="366" mass="43158">MQQVLLIEPFYCGSHKVLIDILNDELRGIDDVEVTRMTLPGKKWHWRARTSALFFFQNIPKIKNLKCLFTSCVLPLHELLGLRPDLQSCKKVVYFHENQLIYPVRKAKERDFQYGYNQIMTCLAADLILFNSNFNRESFLQNIKKFFKLQPNYRPTDLREEIENKCQVLYFPIKLTYNPSVQPETNPDSNVLQIVWPHRWEFDKNPEMFFRVIYTLVDKGKTNFRLNVLGESFTGNPPVFEEARIKLLSFIKNFGYISEKAQYYRILHGSDIVISTADHEFFGVSMLEGVEYQCFPLAPNNLVYPEIFAFEKCLYKSEEDLVNKLESYIDNPSVFAADKAQFFDQFSMQRFDLETLRPKYIDAILQ</sequence>
<dbReference type="Pfam" id="PF12038">
    <property type="entry name" value="QTMAN_N"/>
    <property type="match status" value="1"/>
</dbReference>
<reference evidence="9 10" key="1">
    <citation type="submission" date="2024-08" db="EMBL/GenBank/DDBJ databases">
        <authorList>
            <person name="Cucini C."/>
            <person name="Frati F."/>
        </authorList>
    </citation>
    <scope>NUCLEOTIDE SEQUENCE [LARGE SCALE GENOMIC DNA]</scope>
</reference>
<evidence type="ECO:0000256" key="2">
    <source>
        <dbReference type="ARBA" id="ARBA00022676"/>
    </source>
</evidence>
<dbReference type="Gene3D" id="3.40.50.2000">
    <property type="entry name" value="Glycogen Phosphorylase B"/>
    <property type="match status" value="1"/>
</dbReference>
<keyword evidence="2" id="KW-0328">Glycosyltransferase</keyword>
<feature type="domain" description="Glycosyl transferase family 1" evidence="7">
    <location>
        <begin position="187"/>
        <end position="332"/>
    </location>
</feature>
<dbReference type="PANTHER" id="PTHR13615:SF3">
    <property type="entry name" value="GLYCOSYLTRANSFERASE-LIKE DOMAIN-CONTAINING PROTEIN 1"/>
    <property type="match status" value="1"/>
</dbReference>
<dbReference type="EC" id="2.4.1.110" evidence="4"/>
<evidence type="ECO:0000256" key="6">
    <source>
        <dbReference type="ARBA" id="ARBA00048439"/>
    </source>
</evidence>
<proteinExistence type="inferred from homology"/>
<dbReference type="EMBL" id="CAXLJM020000072">
    <property type="protein sequence ID" value="CAL8126300.1"/>
    <property type="molecule type" value="Genomic_DNA"/>
</dbReference>
<comment type="caution">
    <text evidence="9">The sequence shown here is derived from an EMBL/GenBank/DDBJ whole genome shotgun (WGS) entry which is preliminary data.</text>
</comment>